<dbReference type="AlphaFoldDB" id="A0A1L9RIR3"/>
<dbReference type="VEuPathDB" id="FungiDB:ASPWEDRAFT_27454"/>
<dbReference type="Pfam" id="PF01425">
    <property type="entry name" value="Amidase"/>
    <property type="match status" value="1"/>
</dbReference>
<name>A0A1L9RIR3_ASPWE</name>
<sequence length="520" mass="55838">MPGLSSPIDNQADIQEFTIASFHLALRNQTTTCTEIITAYLARISEYNHTLKALITVNKNALDYARQKDAETTHLVQNDLPFPPLHAIPIILKDTYTTKDMPTTSGVKALKSLQTSTDAVVVSKLRAAGAIILAKANLHEFSLEGATISSLGGQTRNPYDLTRTPGGSSGGTAAALAANFGLLGCGGDTVNSLRSPASACSIVGFRPSKGVVSKEGVFPVSETQDVAGPMGRVVSDVRTLFDVMRDDDIKVPPSPSEIKGKHLRIGVLTSYFGDFNIPESAMINQTILNALQKVQTSSSSPSKSTLTLEFIHLPQSQTPTWDVPTLRSNLDTQSFEFRTVLDSFLQSPSIQYTPHTSLSSIAKSGDYHEAALTPVFHQTLTAEFTPSSPEYRARLQRIGELKASVAACFEENALDALVYPHQRQLVVEVGSMVQPGRNGILAALTGCPAICIPAGFSSPSESAPLGVPIGLELMGRPGGDDRLFDIAEMFESVIQGRRQPELQGRRSHVGPADIYFGTKL</sequence>
<accession>A0A1L9RIR3</accession>
<dbReference type="GeneID" id="63748848"/>
<dbReference type="EMBL" id="KV878212">
    <property type="protein sequence ID" value="OJJ34763.1"/>
    <property type="molecule type" value="Genomic_DNA"/>
</dbReference>
<evidence type="ECO:0000259" key="1">
    <source>
        <dbReference type="Pfam" id="PF01425"/>
    </source>
</evidence>
<dbReference type="Proteomes" id="UP000184383">
    <property type="component" value="Unassembled WGS sequence"/>
</dbReference>
<dbReference type="SUPFAM" id="SSF75304">
    <property type="entry name" value="Amidase signature (AS) enzymes"/>
    <property type="match status" value="1"/>
</dbReference>
<protein>
    <recommendedName>
        <fullName evidence="1">Amidase domain-containing protein</fullName>
    </recommendedName>
</protein>
<feature type="domain" description="Amidase" evidence="1">
    <location>
        <begin position="35"/>
        <end position="483"/>
    </location>
</feature>
<dbReference type="Gene3D" id="3.90.1300.10">
    <property type="entry name" value="Amidase signature (AS) domain"/>
    <property type="match status" value="1"/>
</dbReference>
<dbReference type="InterPro" id="IPR036928">
    <property type="entry name" value="AS_sf"/>
</dbReference>
<dbReference type="PANTHER" id="PTHR42678:SF5">
    <property type="entry name" value="GLUTAMYL-TRNA(GLN) AMIDOTRANSFERASE SUBUNIT A"/>
    <property type="match status" value="1"/>
</dbReference>
<dbReference type="PANTHER" id="PTHR42678">
    <property type="entry name" value="AMIDASE"/>
    <property type="match status" value="1"/>
</dbReference>
<proteinExistence type="predicted"/>
<dbReference type="STRING" id="1073089.A0A1L9RIR3"/>
<dbReference type="OrthoDB" id="566138at2759"/>
<gene>
    <name evidence="2" type="ORF">ASPWEDRAFT_27454</name>
</gene>
<keyword evidence="3" id="KW-1185">Reference proteome</keyword>
<evidence type="ECO:0000313" key="2">
    <source>
        <dbReference type="EMBL" id="OJJ34763.1"/>
    </source>
</evidence>
<dbReference type="RefSeq" id="XP_040688439.1">
    <property type="nucleotide sequence ID" value="XM_040833000.1"/>
</dbReference>
<organism evidence="2 3">
    <name type="scientific">Aspergillus wentii DTO 134E9</name>
    <dbReference type="NCBI Taxonomy" id="1073089"/>
    <lineage>
        <taxon>Eukaryota</taxon>
        <taxon>Fungi</taxon>
        <taxon>Dikarya</taxon>
        <taxon>Ascomycota</taxon>
        <taxon>Pezizomycotina</taxon>
        <taxon>Eurotiomycetes</taxon>
        <taxon>Eurotiomycetidae</taxon>
        <taxon>Eurotiales</taxon>
        <taxon>Aspergillaceae</taxon>
        <taxon>Aspergillus</taxon>
        <taxon>Aspergillus subgen. Cremei</taxon>
    </lineage>
</organism>
<evidence type="ECO:0000313" key="3">
    <source>
        <dbReference type="Proteomes" id="UP000184383"/>
    </source>
</evidence>
<dbReference type="InterPro" id="IPR023631">
    <property type="entry name" value="Amidase_dom"/>
</dbReference>
<reference evidence="3" key="1">
    <citation type="journal article" date="2017" name="Genome Biol.">
        <title>Comparative genomics reveals high biological diversity and specific adaptations in the industrially and medically important fungal genus Aspergillus.</title>
        <authorList>
            <person name="de Vries R.P."/>
            <person name="Riley R."/>
            <person name="Wiebenga A."/>
            <person name="Aguilar-Osorio G."/>
            <person name="Amillis S."/>
            <person name="Uchima C.A."/>
            <person name="Anderluh G."/>
            <person name="Asadollahi M."/>
            <person name="Askin M."/>
            <person name="Barry K."/>
            <person name="Battaglia E."/>
            <person name="Bayram O."/>
            <person name="Benocci T."/>
            <person name="Braus-Stromeyer S.A."/>
            <person name="Caldana C."/>
            <person name="Canovas D."/>
            <person name="Cerqueira G.C."/>
            <person name="Chen F."/>
            <person name="Chen W."/>
            <person name="Choi C."/>
            <person name="Clum A."/>
            <person name="Dos Santos R.A."/>
            <person name="Damasio A.R."/>
            <person name="Diallinas G."/>
            <person name="Emri T."/>
            <person name="Fekete E."/>
            <person name="Flipphi M."/>
            <person name="Freyberg S."/>
            <person name="Gallo A."/>
            <person name="Gournas C."/>
            <person name="Habgood R."/>
            <person name="Hainaut M."/>
            <person name="Harispe M.L."/>
            <person name="Henrissat B."/>
            <person name="Hilden K.S."/>
            <person name="Hope R."/>
            <person name="Hossain A."/>
            <person name="Karabika E."/>
            <person name="Karaffa L."/>
            <person name="Karanyi Z."/>
            <person name="Krasevec N."/>
            <person name="Kuo A."/>
            <person name="Kusch H."/>
            <person name="LaButti K."/>
            <person name="Lagendijk E.L."/>
            <person name="Lapidus A."/>
            <person name="Levasseur A."/>
            <person name="Lindquist E."/>
            <person name="Lipzen A."/>
            <person name="Logrieco A.F."/>
            <person name="MacCabe A."/>
            <person name="Maekelae M.R."/>
            <person name="Malavazi I."/>
            <person name="Melin P."/>
            <person name="Meyer V."/>
            <person name="Mielnichuk N."/>
            <person name="Miskei M."/>
            <person name="Molnar A.P."/>
            <person name="Mule G."/>
            <person name="Ngan C.Y."/>
            <person name="Orejas M."/>
            <person name="Orosz E."/>
            <person name="Ouedraogo J.P."/>
            <person name="Overkamp K.M."/>
            <person name="Park H.-S."/>
            <person name="Perrone G."/>
            <person name="Piumi F."/>
            <person name="Punt P.J."/>
            <person name="Ram A.F."/>
            <person name="Ramon A."/>
            <person name="Rauscher S."/>
            <person name="Record E."/>
            <person name="Riano-Pachon D.M."/>
            <person name="Robert V."/>
            <person name="Roehrig J."/>
            <person name="Ruller R."/>
            <person name="Salamov A."/>
            <person name="Salih N.S."/>
            <person name="Samson R.A."/>
            <person name="Sandor E."/>
            <person name="Sanguinetti M."/>
            <person name="Schuetze T."/>
            <person name="Sepcic K."/>
            <person name="Shelest E."/>
            <person name="Sherlock G."/>
            <person name="Sophianopoulou V."/>
            <person name="Squina F.M."/>
            <person name="Sun H."/>
            <person name="Susca A."/>
            <person name="Todd R.B."/>
            <person name="Tsang A."/>
            <person name="Unkles S.E."/>
            <person name="van de Wiele N."/>
            <person name="van Rossen-Uffink D."/>
            <person name="Oliveira J.V."/>
            <person name="Vesth T.C."/>
            <person name="Visser J."/>
            <person name="Yu J.-H."/>
            <person name="Zhou M."/>
            <person name="Andersen M.R."/>
            <person name="Archer D.B."/>
            <person name="Baker S.E."/>
            <person name="Benoit I."/>
            <person name="Brakhage A.A."/>
            <person name="Braus G.H."/>
            <person name="Fischer R."/>
            <person name="Frisvad J.C."/>
            <person name="Goldman G.H."/>
            <person name="Houbraken J."/>
            <person name="Oakley B."/>
            <person name="Pocsi I."/>
            <person name="Scazzocchio C."/>
            <person name="Seiboth B."/>
            <person name="vanKuyk P.A."/>
            <person name="Wortman J."/>
            <person name="Dyer P.S."/>
            <person name="Grigoriev I.V."/>
        </authorList>
    </citation>
    <scope>NUCLEOTIDE SEQUENCE [LARGE SCALE GENOMIC DNA]</scope>
    <source>
        <strain evidence="3">DTO 134E9</strain>
    </source>
</reference>